<feature type="chain" id="PRO_5016452247" description="Proteophosphoglycan ppg4" evidence="3">
    <location>
        <begin position="33"/>
        <end position="702"/>
    </location>
</feature>
<evidence type="ECO:0000313" key="5">
    <source>
        <dbReference type="Proteomes" id="UP000245884"/>
    </source>
</evidence>
<accession>A0A316UUK7</accession>
<keyword evidence="2" id="KW-0812">Transmembrane</keyword>
<reference evidence="4 5" key="1">
    <citation type="journal article" date="2018" name="Mol. Biol. Evol.">
        <title>Broad Genomic Sampling Reveals a Smut Pathogenic Ancestry of the Fungal Clade Ustilaginomycotina.</title>
        <authorList>
            <person name="Kijpornyongpan T."/>
            <person name="Mondo S.J."/>
            <person name="Barry K."/>
            <person name="Sandor L."/>
            <person name="Lee J."/>
            <person name="Lipzen A."/>
            <person name="Pangilinan J."/>
            <person name="LaButti K."/>
            <person name="Hainaut M."/>
            <person name="Henrissat B."/>
            <person name="Grigoriev I.V."/>
            <person name="Spatafora J.W."/>
            <person name="Aime M.C."/>
        </authorList>
    </citation>
    <scope>NUCLEOTIDE SEQUENCE [LARGE SCALE GENOMIC DNA]</scope>
    <source>
        <strain evidence="4 5">MCA 5214</strain>
    </source>
</reference>
<protein>
    <recommendedName>
        <fullName evidence="6">Proteophosphoglycan ppg4</fullName>
    </recommendedName>
</protein>
<dbReference type="GeneID" id="37030156"/>
<evidence type="ECO:0000256" key="2">
    <source>
        <dbReference type="SAM" id="Phobius"/>
    </source>
</evidence>
<feature type="compositionally biased region" description="Low complexity" evidence="1">
    <location>
        <begin position="256"/>
        <end position="268"/>
    </location>
</feature>
<feature type="signal peptide" evidence="3">
    <location>
        <begin position="1"/>
        <end position="32"/>
    </location>
</feature>
<feature type="compositionally biased region" description="Basic and acidic residues" evidence="1">
    <location>
        <begin position="513"/>
        <end position="530"/>
    </location>
</feature>
<sequence>MKADNPRRAGLVITSVGSYLLVASHLYEGAAAAPPSPLWDSKGKGRAYDFDEQRGVSDKLNRRPSSGNLMRADTLLPPATPSRTTSTPTLSRLGKRQVGAAAAYSSGIIADWTHQSRSVWFQRKAIIITSCFLAIFIVLIIGATVFLRDRRDENDVDEEDDDEYSDEAALRRMREERKMRSGDRAKKKEKKGSEKEAREKEENGSMQRKGRRKADGTSSGSSTALSKRLVSRWIRSSPGMERTGSATSSSQAANEAGASRRSTESSRSSLRRAASRGSRLGGPRQDRVEVEYDDGTAAEPVSSRETGQSASGSSSGPRHSTSRPSSSNRQADHSAALDESDIQAADEAVDINQPPAYIHPPSASSPPPPPPPPMPAPTSQPTYHRPLAGEFTGGDSKEGATGGAPSTSPQVPAHVLANLQRQDNVVTTTGPSQALTAEDGIAHLATDDKARLAALAAAASSPTSVPSAPQYEGGSTSASAPQIIQAPSAPDLGDDHDGDSAFEALPPQPSAADLEHRGYPNEKGKGKSKGEQNVSADFLPAPPSAHRQHYSPFDQPYHRATLREPPTLSRSGSATSIPRSPAGVPAAEPSAPPADVDEGTNPTSEPPALSSRAAEKQREAEAELALVASSPAEYAARDGHGSGGSAPEALPVYQRGEDAQQPSAPALGADAEEQAPTDVRASAPPFAPHERPHPSAPPAEDS</sequence>
<dbReference type="EMBL" id="KZ819670">
    <property type="protein sequence ID" value="PWN26795.1"/>
    <property type="molecule type" value="Genomic_DNA"/>
</dbReference>
<keyword evidence="5" id="KW-1185">Reference proteome</keyword>
<feature type="compositionally biased region" description="Basic and acidic residues" evidence="1">
    <location>
        <begin position="168"/>
        <end position="203"/>
    </location>
</feature>
<feature type="compositionally biased region" description="Low complexity" evidence="1">
    <location>
        <begin position="303"/>
        <end position="327"/>
    </location>
</feature>
<feature type="region of interest" description="Disordered" evidence="1">
    <location>
        <begin position="455"/>
        <end position="702"/>
    </location>
</feature>
<feature type="compositionally biased region" description="Pro residues" evidence="1">
    <location>
        <begin position="363"/>
        <end position="378"/>
    </location>
</feature>
<dbReference type="Proteomes" id="UP000245884">
    <property type="component" value="Unassembled WGS sequence"/>
</dbReference>
<feature type="compositionally biased region" description="Polar residues" evidence="1">
    <location>
        <begin position="473"/>
        <end position="482"/>
    </location>
</feature>
<feature type="compositionally biased region" description="Low complexity" evidence="1">
    <location>
        <begin position="455"/>
        <end position="468"/>
    </location>
</feature>
<feature type="compositionally biased region" description="Acidic residues" evidence="1">
    <location>
        <begin position="154"/>
        <end position="166"/>
    </location>
</feature>
<dbReference type="AlphaFoldDB" id="A0A316UUK7"/>
<evidence type="ECO:0008006" key="6">
    <source>
        <dbReference type="Google" id="ProtNLM"/>
    </source>
</evidence>
<keyword evidence="2" id="KW-0472">Membrane</keyword>
<dbReference type="RefSeq" id="XP_025361407.1">
    <property type="nucleotide sequence ID" value="XM_025508333.1"/>
</dbReference>
<evidence type="ECO:0000256" key="3">
    <source>
        <dbReference type="SAM" id="SignalP"/>
    </source>
</evidence>
<feature type="compositionally biased region" description="Polar residues" evidence="1">
    <location>
        <begin position="244"/>
        <end position="253"/>
    </location>
</feature>
<feature type="compositionally biased region" description="Low complexity" evidence="1">
    <location>
        <begin position="623"/>
        <end position="633"/>
    </location>
</feature>
<gene>
    <name evidence="4" type="ORF">BDZ90DRAFT_261048</name>
</gene>
<evidence type="ECO:0000313" key="4">
    <source>
        <dbReference type="EMBL" id="PWN26795.1"/>
    </source>
</evidence>
<dbReference type="OrthoDB" id="2554800at2759"/>
<feature type="transmembrane region" description="Helical" evidence="2">
    <location>
        <begin position="125"/>
        <end position="147"/>
    </location>
</feature>
<feature type="compositionally biased region" description="Polar residues" evidence="1">
    <location>
        <begin position="568"/>
        <end position="578"/>
    </location>
</feature>
<feature type="region of interest" description="Disordered" evidence="1">
    <location>
        <begin position="154"/>
        <end position="413"/>
    </location>
</feature>
<feature type="compositionally biased region" description="Polar residues" evidence="1">
    <location>
        <begin position="216"/>
        <end position="225"/>
    </location>
</feature>
<organism evidence="4 5">
    <name type="scientific">Jaminaea rosea</name>
    <dbReference type="NCBI Taxonomy" id="1569628"/>
    <lineage>
        <taxon>Eukaryota</taxon>
        <taxon>Fungi</taxon>
        <taxon>Dikarya</taxon>
        <taxon>Basidiomycota</taxon>
        <taxon>Ustilaginomycotina</taxon>
        <taxon>Exobasidiomycetes</taxon>
        <taxon>Microstromatales</taxon>
        <taxon>Microstromatales incertae sedis</taxon>
        <taxon>Jaminaea</taxon>
    </lineage>
</organism>
<keyword evidence="3" id="KW-0732">Signal</keyword>
<evidence type="ECO:0000256" key="1">
    <source>
        <dbReference type="SAM" id="MobiDB-lite"/>
    </source>
</evidence>
<keyword evidence="2" id="KW-1133">Transmembrane helix</keyword>
<proteinExistence type="predicted"/>
<name>A0A316UUK7_9BASI</name>